<dbReference type="EMBL" id="MHKN01000004">
    <property type="protein sequence ID" value="OGY92978.1"/>
    <property type="molecule type" value="Genomic_DNA"/>
</dbReference>
<keyword evidence="3 5" id="KW-1133">Transmembrane helix</keyword>
<dbReference type="GO" id="GO:0016020">
    <property type="term" value="C:membrane"/>
    <property type="evidence" value="ECO:0007669"/>
    <property type="project" value="UniProtKB-SubCell"/>
</dbReference>
<feature type="transmembrane region" description="Helical" evidence="5">
    <location>
        <begin position="39"/>
        <end position="58"/>
    </location>
</feature>
<sequence length="472" mass="52764">MHEVLSLAAYTYPVVNMLVLAFAAGGFAFLFMRDLRWSMILGIAELAWGSFGSSFSWHLGSFSLSLRMLLFGLSVLFFAYHTARTRRFQPLRSTESMLFIVLALITGWGFIQGIIQGQPLVSVFLDGNAYVFILYFLIWRSVFHASDIPFIGSVLVAAAIGLSIKTLLLFNFFANGYELANLTYLYIWVRDTRIGEITYAGGNVWRIFIQSQLYIGLALLFSLAQAIRIVRLRWVDAALLTLYVAAIIVSLSRSFWIGIVVCTVVLLFAVRRSLVSRTRDFLKVLLKLLGVFAASVVLVLLLVLLPFGGRGVGASLIDRIGAEDPSGMSRIQMLGPLASAIMEHPILGSGFGKEVTYQSSDPRFKNPLNPDGTITTFAFEWGYLDQWLKLGAIAGTLFVAVLIALHVRGWQLVQKKIDDATFVWFFLLGLLFIELVHIVSPYLNHPLGLGYLVFGMVLIEHYSKRVYEKVDH</sequence>
<dbReference type="Proteomes" id="UP000177349">
    <property type="component" value="Unassembled WGS sequence"/>
</dbReference>
<feature type="transmembrane region" description="Helical" evidence="5">
    <location>
        <begin position="12"/>
        <end position="32"/>
    </location>
</feature>
<dbReference type="AlphaFoldDB" id="A0A1G2BVA2"/>
<feature type="transmembrane region" description="Helical" evidence="5">
    <location>
        <begin position="231"/>
        <end position="249"/>
    </location>
</feature>
<dbReference type="Pfam" id="PF04932">
    <property type="entry name" value="Wzy_C"/>
    <property type="match status" value="1"/>
</dbReference>
<reference evidence="7 8" key="1">
    <citation type="journal article" date="2016" name="Nat. Commun.">
        <title>Thousands of microbial genomes shed light on interconnected biogeochemical processes in an aquifer system.</title>
        <authorList>
            <person name="Anantharaman K."/>
            <person name="Brown C.T."/>
            <person name="Hug L.A."/>
            <person name="Sharon I."/>
            <person name="Castelle C.J."/>
            <person name="Probst A.J."/>
            <person name="Thomas B.C."/>
            <person name="Singh A."/>
            <person name="Wilkins M.J."/>
            <person name="Karaoz U."/>
            <person name="Brodie E.L."/>
            <person name="Williams K.H."/>
            <person name="Hubbard S.S."/>
            <person name="Banfield J.F."/>
        </authorList>
    </citation>
    <scope>NUCLEOTIDE SEQUENCE [LARGE SCALE GENOMIC DNA]</scope>
</reference>
<dbReference type="InterPro" id="IPR051533">
    <property type="entry name" value="WaaL-like"/>
</dbReference>
<gene>
    <name evidence="7" type="ORF">A3B31_00380</name>
</gene>
<evidence type="ECO:0000259" key="6">
    <source>
        <dbReference type="Pfam" id="PF04932"/>
    </source>
</evidence>
<feature type="transmembrane region" description="Helical" evidence="5">
    <location>
        <begin position="255"/>
        <end position="274"/>
    </location>
</feature>
<feature type="transmembrane region" description="Helical" evidence="5">
    <location>
        <begin position="286"/>
        <end position="307"/>
    </location>
</feature>
<feature type="transmembrane region" description="Helical" evidence="5">
    <location>
        <begin position="204"/>
        <end position="224"/>
    </location>
</feature>
<evidence type="ECO:0000256" key="3">
    <source>
        <dbReference type="ARBA" id="ARBA00022989"/>
    </source>
</evidence>
<proteinExistence type="predicted"/>
<evidence type="ECO:0000256" key="4">
    <source>
        <dbReference type="ARBA" id="ARBA00023136"/>
    </source>
</evidence>
<feature type="transmembrane region" description="Helical" evidence="5">
    <location>
        <begin position="387"/>
        <end position="407"/>
    </location>
</feature>
<feature type="transmembrane region" description="Helical" evidence="5">
    <location>
        <begin position="95"/>
        <end position="115"/>
    </location>
</feature>
<protein>
    <recommendedName>
        <fullName evidence="6">O-antigen ligase-related domain-containing protein</fullName>
    </recommendedName>
</protein>
<evidence type="ECO:0000313" key="8">
    <source>
        <dbReference type="Proteomes" id="UP000177349"/>
    </source>
</evidence>
<dbReference type="PANTHER" id="PTHR37422">
    <property type="entry name" value="TEICHURONIC ACID BIOSYNTHESIS PROTEIN TUAE"/>
    <property type="match status" value="1"/>
</dbReference>
<name>A0A1G2BVA2_9BACT</name>
<keyword evidence="4 5" id="KW-0472">Membrane</keyword>
<dbReference type="PANTHER" id="PTHR37422:SF13">
    <property type="entry name" value="LIPOPOLYSACCHARIDE BIOSYNTHESIS PROTEIN PA4999-RELATED"/>
    <property type="match status" value="1"/>
</dbReference>
<comment type="subcellular location">
    <subcellularLocation>
        <location evidence="1">Membrane</location>
        <topology evidence="1">Multi-pass membrane protein</topology>
    </subcellularLocation>
</comment>
<keyword evidence="2 5" id="KW-0812">Transmembrane</keyword>
<evidence type="ECO:0000256" key="1">
    <source>
        <dbReference type="ARBA" id="ARBA00004141"/>
    </source>
</evidence>
<evidence type="ECO:0000256" key="5">
    <source>
        <dbReference type="SAM" id="Phobius"/>
    </source>
</evidence>
<evidence type="ECO:0000313" key="7">
    <source>
        <dbReference type="EMBL" id="OGY92978.1"/>
    </source>
</evidence>
<feature type="transmembrane region" description="Helical" evidence="5">
    <location>
        <begin position="64"/>
        <end position="83"/>
    </location>
</feature>
<organism evidence="7 8">
    <name type="scientific">Candidatus Komeilibacteria bacterium RIFCSPLOWO2_01_FULL_53_11</name>
    <dbReference type="NCBI Taxonomy" id="1798552"/>
    <lineage>
        <taxon>Bacteria</taxon>
        <taxon>Candidatus Komeiliibacteriota</taxon>
    </lineage>
</organism>
<feature type="domain" description="O-antigen ligase-related" evidence="6">
    <location>
        <begin position="239"/>
        <end position="399"/>
    </location>
</feature>
<dbReference type="InterPro" id="IPR007016">
    <property type="entry name" value="O-antigen_ligase-rel_domated"/>
</dbReference>
<accession>A0A1G2BVA2</accession>
<feature type="transmembrane region" description="Helical" evidence="5">
    <location>
        <begin position="419"/>
        <end position="439"/>
    </location>
</feature>
<feature type="transmembrane region" description="Helical" evidence="5">
    <location>
        <begin position="121"/>
        <end position="138"/>
    </location>
</feature>
<comment type="caution">
    <text evidence="7">The sequence shown here is derived from an EMBL/GenBank/DDBJ whole genome shotgun (WGS) entry which is preliminary data.</text>
</comment>
<feature type="transmembrane region" description="Helical" evidence="5">
    <location>
        <begin position="150"/>
        <end position="174"/>
    </location>
</feature>
<evidence type="ECO:0000256" key="2">
    <source>
        <dbReference type="ARBA" id="ARBA00022692"/>
    </source>
</evidence>